<dbReference type="RefSeq" id="WP_165911636.1">
    <property type="nucleotide sequence ID" value="NZ_SMCR01000001.1"/>
</dbReference>
<organism evidence="2 3">
    <name type="scientific">Biostraticola tofi</name>
    <dbReference type="NCBI Taxonomy" id="466109"/>
    <lineage>
        <taxon>Bacteria</taxon>
        <taxon>Pseudomonadati</taxon>
        <taxon>Pseudomonadota</taxon>
        <taxon>Gammaproteobacteria</taxon>
        <taxon>Enterobacterales</taxon>
        <taxon>Bruguierivoracaceae</taxon>
        <taxon>Biostraticola</taxon>
    </lineage>
</organism>
<protein>
    <submittedName>
        <fullName evidence="2">Uncharacterized protein</fullName>
    </submittedName>
</protein>
<sequence>MKKSIAAVALIASLIVPAVSMAAGGDYQSYTNTYPVSQSSSHQVNTAK</sequence>
<accession>A0A4R3Z7P7</accession>
<comment type="caution">
    <text evidence="2">The sequence shown here is derived from an EMBL/GenBank/DDBJ whole genome shotgun (WGS) entry which is preliminary data.</text>
</comment>
<reference evidence="2 3" key="1">
    <citation type="submission" date="2019-03" db="EMBL/GenBank/DDBJ databases">
        <title>Genomic Encyclopedia of Type Strains, Phase IV (KMG-IV): sequencing the most valuable type-strain genomes for metagenomic binning, comparative biology and taxonomic classification.</title>
        <authorList>
            <person name="Goeker M."/>
        </authorList>
    </citation>
    <scope>NUCLEOTIDE SEQUENCE [LARGE SCALE GENOMIC DNA]</scope>
    <source>
        <strain evidence="2 3">DSM 19580</strain>
    </source>
</reference>
<gene>
    <name evidence="2" type="ORF">EDC52_101424</name>
</gene>
<keyword evidence="1" id="KW-0732">Signal</keyword>
<evidence type="ECO:0000313" key="3">
    <source>
        <dbReference type="Proteomes" id="UP000295719"/>
    </source>
</evidence>
<dbReference type="Proteomes" id="UP000295719">
    <property type="component" value="Unassembled WGS sequence"/>
</dbReference>
<proteinExistence type="predicted"/>
<name>A0A4R3Z7P7_9GAMM</name>
<dbReference type="EMBL" id="SMCR01000001">
    <property type="protein sequence ID" value="TCW00080.1"/>
    <property type="molecule type" value="Genomic_DNA"/>
</dbReference>
<dbReference type="AlphaFoldDB" id="A0A4R3Z7P7"/>
<feature type="chain" id="PRO_5020955932" evidence="1">
    <location>
        <begin position="23"/>
        <end position="48"/>
    </location>
</feature>
<feature type="signal peptide" evidence="1">
    <location>
        <begin position="1"/>
        <end position="22"/>
    </location>
</feature>
<evidence type="ECO:0000313" key="2">
    <source>
        <dbReference type="EMBL" id="TCW00080.1"/>
    </source>
</evidence>
<keyword evidence="3" id="KW-1185">Reference proteome</keyword>
<evidence type="ECO:0000256" key="1">
    <source>
        <dbReference type="SAM" id="SignalP"/>
    </source>
</evidence>